<dbReference type="PRINTS" id="PR01011">
    <property type="entry name" value="GLUTPROXDASE"/>
</dbReference>
<dbReference type="InterPro" id="IPR000889">
    <property type="entry name" value="Glutathione_peroxidase"/>
</dbReference>
<dbReference type="FunFam" id="3.40.30.10:FF:000010">
    <property type="entry name" value="Glutathione peroxidase"/>
    <property type="match status" value="1"/>
</dbReference>
<organism evidence="6">
    <name type="scientific">Prevotella sp. GTC17253</name>
    <dbReference type="NCBI Taxonomy" id="3236793"/>
    <lineage>
        <taxon>Bacteria</taxon>
        <taxon>Pseudomonadati</taxon>
        <taxon>Bacteroidota</taxon>
        <taxon>Bacteroidia</taxon>
        <taxon>Bacteroidales</taxon>
        <taxon>Prevotellaceae</taxon>
        <taxon>Prevotella</taxon>
    </lineage>
</organism>
<dbReference type="GO" id="GO:0004601">
    <property type="term" value="F:peroxidase activity"/>
    <property type="evidence" value="ECO:0007669"/>
    <property type="project" value="UniProtKB-KW"/>
</dbReference>
<reference evidence="6" key="1">
    <citation type="submission" date="2024-07" db="EMBL/GenBank/DDBJ databases">
        <title>Complete genome sequence of Prevotella sp. YM-2024 GTC17253.</title>
        <authorList>
            <person name="Hayashi M."/>
            <person name="Muto Y."/>
            <person name="Tanaka K."/>
            <person name="Niwa H."/>
        </authorList>
    </citation>
    <scope>NUCLEOTIDE SEQUENCE</scope>
    <source>
        <strain evidence="6">GTC17253</strain>
    </source>
</reference>
<evidence type="ECO:0000256" key="5">
    <source>
        <dbReference type="RuleBase" id="RU000499"/>
    </source>
</evidence>
<dbReference type="SUPFAM" id="SSF52833">
    <property type="entry name" value="Thioredoxin-like"/>
    <property type="match status" value="1"/>
</dbReference>
<evidence type="ECO:0000313" key="6">
    <source>
        <dbReference type="EMBL" id="BFO71732.1"/>
    </source>
</evidence>
<feature type="active site" evidence="4">
    <location>
        <position position="50"/>
    </location>
</feature>
<sequence>MLFAFLLTFGAVLAQSSVYKIKVKDADDREVSLKQYKGDVLLIVNTATQCGFTPQYKELETLYTRYKDRGFVILDFPCNQFGEQAPGSQEEIHTFCTSNYDIHFPQFAKIDVNGENASPLFVYLKKQQGFNGFGTTATAQRMHQMMLKRDKDYADKSDIKWNFTKFLVNRKGDIVRRFEPTTPMSEVESAIQGCLGK</sequence>
<dbReference type="InterPro" id="IPR029760">
    <property type="entry name" value="GPX_CS"/>
</dbReference>
<proteinExistence type="inferred from homology"/>
<evidence type="ECO:0000256" key="2">
    <source>
        <dbReference type="ARBA" id="ARBA00022559"/>
    </source>
</evidence>
<keyword evidence="3 5" id="KW-0560">Oxidoreductase</keyword>
<name>A0AB33IT61_9BACT</name>
<dbReference type="AlphaFoldDB" id="A0AB33IT61"/>
<dbReference type="PROSITE" id="PS51355">
    <property type="entry name" value="GLUTATHIONE_PEROXID_3"/>
    <property type="match status" value="1"/>
</dbReference>
<gene>
    <name evidence="6" type="ORF">GTC17253_16980</name>
</gene>
<evidence type="ECO:0000256" key="3">
    <source>
        <dbReference type="ARBA" id="ARBA00023002"/>
    </source>
</evidence>
<dbReference type="Pfam" id="PF00255">
    <property type="entry name" value="GSHPx"/>
    <property type="match status" value="1"/>
</dbReference>
<dbReference type="InterPro" id="IPR036249">
    <property type="entry name" value="Thioredoxin-like_sf"/>
</dbReference>
<keyword evidence="2 5" id="KW-0575">Peroxidase</keyword>
<comment type="similarity">
    <text evidence="1 5">Belongs to the glutathione peroxidase family.</text>
</comment>
<evidence type="ECO:0000256" key="1">
    <source>
        <dbReference type="ARBA" id="ARBA00006926"/>
    </source>
</evidence>
<accession>A0AB33IT61</accession>
<protein>
    <recommendedName>
        <fullName evidence="5">Glutathione peroxidase</fullName>
    </recommendedName>
</protein>
<dbReference type="PANTHER" id="PTHR11592">
    <property type="entry name" value="GLUTATHIONE PEROXIDASE"/>
    <property type="match status" value="1"/>
</dbReference>
<dbReference type="PIRSF" id="PIRSF000303">
    <property type="entry name" value="Glutathion_perox"/>
    <property type="match status" value="1"/>
</dbReference>
<dbReference type="Gene3D" id="3.40.30.10">
    <property type="entry name" value="Glutaredoxin"/>
    <property type="match status" value="1"/>
</dbReference>
<dbReference type="PANTHER" id="PTHR11592:SF78">
    <property type="entry name" value="GLUTATHIONE PEROXIDASE"/>
    <property type="match status" value="1"/>
</dbReference>
<dbReference type="GO" id="GO:0034599">
    <property type="term" value="P:cellular response to oxidative stress"/>
    <property type="evidence" value="ECO:0007669"/>
    <property type="project" value="TreeGrafter"/>
</dbReference>
<dbReference type="CDD" id="cd00340">
    <property type="entry name" value="GSH_Peroxidase"/>
    <property type="match status" value="1"/>
</dbReference>
<dbReference type="PROSITE" id="PS00763">
    <property type="entry name" value="GLUTATHIONE_PEROXID_2"/>
    <property type="match status" value="1"/>
</dbReference>
<evidence type="ECO:0000256" key="4">
    <source>
        <dbReference type="PIRSR" id="PIRSR000303-1"/>
    </source>
</evidence>
<dbReference type="EMBL" id="AP035785">
    <property type="protein sequence ID" value="BFO71732.1"/>
    <property type="molecule type" value="Genomic_DNA"/>
</dbReference>